<evidence type="ECO:0000313" key="2">
    <source>
        <dbReference type="Proteomes" id="UP000199648"/>
    </source>
</evidence>
<dbReference type="STRING" id="415747.SAMN03097708_03163"/>
<name>A0A1G5R0K8_9GAMM</name>
<protein>
    <submittedName>
        <fullName evidence="1">Uncharacterized protein</fullName>
    </submittedName>
</protein>
<proteinExistence type="predicted"/>
<dbReference type="OrthoDB" id="384689at2"/>
<accession>A0A1G5R0K8</accession>
<sequence>MDKSIEDRKSSLIDEILTSWGEEIVAEEGDEKTKQALRAATPALRVFMTINVFEERARYFSGCNRLAEMNYALDACKSKLYKQYELGKLLVDNGFCFQTSEKSFEYSSEQLKESLEKAISEAGSEYGDKSQETLNGNISSAIEAIEIFGDMYN</sequence>
<reference evidence="1 2" key="1">
    <citation type="submission" date="2016-10" db="EMBL/GenBank/DDBJ databases">
        <authorList>
            <person name="de Groot N.N."/>
        </authorList>
    </citation>
    <scope>NUCLEOTIDE SEQUENCE [LARGE SCALE GENOMIC DNA]</scope>
    <source>
        <strain evidence="1 2">HLD2</strain>
    </source>
</reference>
<gene>
    <name evidence="1" type="ORF">SAMN03097708_03163</name>
</gene>
<dbReference type="AlphaFoldDB" id="A0A1G5R0K8"/>
<dbReference type="RefSeq" id="WP_092999109.1">
    <property type="nucleotide sequence ID" value="NZ_FMWD01000015.1"/>
</dbReference>
<evidence type="ECO:0000313" key="1">
    <source>
        <dbReference type="EMBL" id="SCZ67562.1"/>
    </source>
</evidence>
<dbReference type="EMBL" id="FMWD01000015">
    <property type="protein sequence ID" value="SCZ67562.1"/>
    <property type="molecule type" value="Genomic_DNA"/>
</dbReference>
<keyword evidence="2" id="KW-1185">Reference proteome</keyword>
<organism evidence="1 2">
    <name type="scientific">Thiohalomonas denitrificans</name>
    <dbReference type="NCBI Taxonomy" id="415747"/>
    <lineage>
        <taxon>Bacteria</taxon>
        <taxon>Pseudomonadati</taxon>
        <taxon>Pseudomonadota</taxon>
        <taxon>Gammaproteobacteria</taxon>
        <taxon>Thiohalomonadales</taxon>
        <taxon>Thiohalomonadaceae</taxon>
        <taxon>Thiohalomonas</taxon>
    </lineage>
</organism>
<dbReference type="Proteomes" id="UP000199648">
    <property type="component" value="Unassembled WGS sequence"/>
</dbReference>